<proteinExistence type="predicted"/>
<evidence type="ECO:0000259" key="2">
    <source>
        <dbReference type="PROSITE" id="PS51746"/>
    </source>
</evidence>
<dbReference type="SUPFAM" id="SSF101215">
    <property type="entry name" value="KaiA/RbsU domain"/>
    <property type="match status" value="1"/>
</dbReference>
<evidence type="ECO:0000313" key="3">
    <source>
        <dbReference type="EMBL" id="AST94134.1"/>
    </source>
</evidence>
<dbReference type="InterPro" id="IPR036457">
    <property type="entry name" value="PPM-type-like_dom_sf"/>
</dbReference>
<dbReference type="SUPFAM" id="SSF81606">
    <property type="entry name" value="PP2C-like"/>
    <property type="match status" value="1"/>
</dbReference>
<dbReference type="KEGG" id="bcoh:BC6307_24210"/>
<reference evidence="3 4" key="1">
    <citation type="submission" date="2016-12" db="EMBL/GenBank/DDBJ databases">
        <title>The whole genome sequencing and assembly of Bacillus cohnii DSM 6307T strain.</title>
        <authorList>
            <person name="Lee Y.-J."/>
            <person name="Yi H."/>
            <person name="Bahn Y.-S."/>
            <person name="Kim J.F."/>
            <person name="Lee D.-W."/>
        </authorList>
    </citation>
    <scope>NUCLEOTIDE SEQUENCE [LARGE SCALE GENOMIC DNA]</scope>
    <source>
        <strain evidence="3 4">DSM 6307</strain>
    </source>
</reference>
<dbReference type="Pfam" id="PF07228">
    <property type="entry name" value="SpoIIE"/>
    <property type="match status" value="1"/>
</dbReference>
<gene>
    <name evidence="3" type="ORF">BC6307_24210</name>
</gene>
<dbReference type="Proteomes" id="UP000215224">
    <property type="component" value="Chromosome"/>
</dbReference>
<dbReference type="AlphaFoldDB" id="A0A223KXK5"/>
<name>A0A223KXK5_9BACI</name>
<dbReference type="InterPro" id="IPR052016">
    <property type="entry name" value="Bact_Sigma-Reg"/>
</dbReference>
<dbReference type="PANTHER" id="PTHR43156:SF15">
    <property type="entry name" value="PHOSPHOSERINE PHOSPHATASE RSBU"/>
    <property type="match status" value="1"/>
</dbReference>
<dbReference type="GO" id="GO:0016791">
    <property type="term" value="F:phosphatase activity"/>
    <property type="evidence" value="ECO:0007669"/>
    <property type="project" value="TreeGrafter"/>
</dbReference>
<keyword evidence="1" id="KW-0378">Hydrolase</keyword>
<keyword evidence="4" id="KW-1185">Reference proteome</keyword>
<feature type="domain" description="PPM-type phosphatase" evidence="2">
    <location>
        <begin position="122"/>
        <end position="332"/>
    </location>
</feature>
<dbReference type="Pfam" id="PF08673">
    <property type="entry name" value="RsbU_N"/>
    <property type="match status" value="1"/>
</dbReference>
<dbReference type="STRING" id="1314751.GCA_001591425_02989"/>
<dbReference type="InterPro" id="IPR017944">
    <property type="entry name" value="KaiA/RbsU_helical_domain_sf"/>
</dbReference>
<dbReference type="PANTHER" id="PTHR43156">
    <property type="entry name" value="STAGE II SPORULATION PROTEIN E-RELATED"/>
    <property type="match status" value="1"/>
</dbReference>
<dbReference type="FunFam" id="3.60.40.10:FF:000045">
    <property type="entry name" value="Stage II sporulation protein E"/>
    <property type="match status" value="1"/>
</dbReference>
<sequence length="334" mass="38117">MKLQGFEKTYKEILSAYLRDQSEEVLYRGQEFSRKLLAEKISPDEIISVHKSMLQDLSPEIADDILHSLDFLLEVMIGYGIAYRGHQSLIDRQQELQTEIDIAARVQQTILETKIPNLPEVEIGVVSVPAKKMSGDYFHFLQDEHSFGVAIADVIGKGIPAAMCMSMIKYAMDSVSDTSKDPVYILSNLNRVVEQNIDASMFITMFYGMYDLNNHLFTYSSAGHEPPLYYDSNAGEFVEIEARGIVLGVDPKAKYVQYEKQIQKNDMVVLYSDGVTECRTEEGFIEIDLITQMIQESIEEHPQQIAETVFKKLEKLQHFSLRDDFTLIILKRSV</sequence>
<evidence type="ECO:0000256" key="1">
    <source>
        <dbReference type="ARBA" id="ARBA00022801"/>
    </source>
</evidence>
<dbReference type="EMBL" id="CP018866">
    <property type="protein sequence ID" value="AST94134.1"/>
    <property type="molecule type" value="Genomic_DNA"/>
</dbReference>
<accession>A0A223KXK5</accession>
<dbReference type="InterPro" id="IPR014787">
    <property type="entry name" value="PSer_Pase_RsbU_N"/>
</dbReference>
<dbReference type="RefSeq" id="WP_066417796.1">
    <property type="nucleotide sequence ID" value="NZ_CP018866.1"/>
</dbReference>
<evidence type="ECO:0000313" key="4">
    <source>
        <dbReference type="Proteomes" id="UP000215224"/>
    </source>
</evidence>
<dbReference type="SMART" id="SM00331">
    <property type="entry name" value="PP2C_SIG"/>
    <property type="match status" value="1"/>
</dbReference>
<protein>
    <submittedName>
        <fullName evidence="3">Phosphoserine phosphatase</fullName>
    </submittedName>
</protein>
<dbReference type="PROSITE" id="PS51746">
    <property type="entry name" value="PPM_2"/>
    <property type="match status" value="1"/>
</dbReference>
<organism evidence="3 4">
    <name type="scientific">Sutcliffiella cohnii</name>
    <dbReference type="NCBI Taxonomy" id="33932"/>
    <lineage>
        <taxon>Bacteria</taxon>
        <taxon>Bacillati</taxon>
        <taxon>Bacillota</taxon>
        <taxon>Bacilli</taxon>
        <taxon>Bacillales</taxon>
        <taxon>Bacillaceae</taxon>
        <taxon>Sutcliffiella</taxon>
    </lineage>
</organism>
<dbReference type="Gene3D" id="1.10.1240.30">
    <property type="entry name" value="KaiA/RbsU domain"/>
    <property type="match status" value="1"/>
</dbReference>
<dbReference type="Gene3D" id="3.60.40.10">
    <property type="entry name" value="PPM-type phosphatase domain"/>
    <property type="match status" value="1"/>
</dbReference>
<dbReference type="InterPro" id="IPR001932">
    <property type="entry name" value="PPM-type_phosphatase-like_dom"/>
</dbReference>